<dbReference type="Proteomes" id="UP001177872">
    <property type="component" value="Unassembled WGS sequence"/>
</dbReference>
<organism evidence="1 2">
    <name type="scientific">Serratia ureilytica</name>
    <dbReference type="NCBI Taxonomy" id="300181"/>
    <lineage>
        <taxon>Bacteria</taxon>
        <taxon>Pseudomonadati</taxon>
        <taxon>Pseudomonadota</taxon>
        <taxon>Gammaproteobacteria</taxon>
        <taxon>Enterobacterales</taxon>
        <taxon>Yersiniaceae</taxon>
        <taxon>Serratia</taxon>
    </lineage>
</organism>
<dbReference type="EMBL" id="JAVCZN010000008">
    <property type="protein sequence ID" value="MDQ1862958.1"/>
    <property type="molecule type" value="Genomic_DNA"/>
</dbReference>
<comment type="caution">
    <text evidence="1">The sequence shown here is derived from an EMBL/GenBank/DDBJ whole genome shotgun (WGS) entry which is preliminary data.</text>
</comment>
<accession>A0ABU0VP24</accession>
<keyword evidence="2" id="KW-1185">Reference proteome</keyword>
<evidence type="ECO:0000313" key="2">
    <source>
        <dbReference type="Proteomes" id="UP001177872"/>
    </source>
</evidence>
<evidence type="ECO:0000313" key="1">
    <source>
        <dbReference type="EMBL" id="MDQ1862958.1"/>
    </source>
</evidence>
<name>A0ABU0VP24_9GAMM</name>
<reference evidence="1" key="1">
    <citation type="submission" date="2023-07" db="EMBL/GenBank/DDBJ databases">
        <title>In vitro acaricidal activity of Serratia ureilytica strains isolated from Mimosa pudica nodules againts the dust mite Tyrophagus putrescentiae.</title>
        <authorList>
            <person name="Wong-Villareal A."/>
            <person name="Cerqueda-Garcia D."/>
        </authorList>
    </citation>
    <scope>NUCLEOTIDE SEQUENCE</scope>
    <source>
        <strain evidence="1">UTS2</strain>
    </source>
</reference>
<gene>
    <name evidence="1" type="ORF">Q6237_18380</name>
</gene>
<protein>
    <submittedName>
        <fullName evidence="1">Uncharacterized protein</fullName>
    </submittedName>
</protein>
<sequence length="98" mass="10990">MRKLGYKYVTDLTHHSHLSPRISGGKTGIIKGASQKAAAAKIIGYNTLTFCIECDNDNYYYFRSLYCMTLWMNTADGVAFSPATSNYHQPDAHRHPEG</sequence>
<proteinExistence type="predicted"/>
<dbReference type="RefSeq" id="WP_142076148.1">
    <property type="nucleotide sequence ID" value="NZ_JACAAT010000006.1"/>
</dbReference>